<dbReference type="VEuPathDB" id="VectorBase:RSAN_038324"/>
<evidence type="ECO:0000313" key="2">
    <source>
        <dbReference type="Proteomes" id="UP000821837"/>
    </source>
</evidence>
<reference evidence="1" key="2">
    <citation type="submission" date="2021-09" db="EMBL/GenBank/DDBJ databases">
        <authorList>
            <person name="Jia N."/>
            <person name="Wang J."/>
            <person name="Shi W."/>
            <person name="Du L."/>
            <person name="Sun Y."/>
            <person name="Zhan W."/>
            <person name="Jiang J."/>
            <person name="Wang Q."/>
            <person name="Zhang B."/>
            <person name="Ji P."/>
            <person name="Sakyi L.B."/>
            <person name="Cui X."/>
            <person name="Yuan T."/>
            <person name="Jiang B."/>
            <person name="Yang W."/>
            <person name="Lam T.T.-Y."/>
            <person name="Chang Q."/>
            <person name="Ding S."/>
            <person name="Wang X."/>
            <person name="Zhu J."/>
            <person name="Ruan X."/>
            <person name="Zhao L."/>
            <person name="Wei J."/>
            <person name="Que T."/>
            <person name="Du C."/>
            <person name="Cheng J."/>
            <person name="Dai P."/>
            <person name="Han X."/>
            <person name="Huang E."/>
            <person name="Gao Y."/>
            <person name="Liu J."/>
            <person name="Shao H."/>
            <person name="Ye R."/>
            <person name="Li L."/>
            <person name="Wei W."/>
            <person name="Wang X."/>
            <person name="Wang C."/>
            <person name="Huo Q."/>
            <person name="Li W."/>
            <person name="Guo W."/>
            <person name="Chen H."/>
            <person name="Chen S."/>
            <person name="Zhou L."/>
            <person name="Zhou L."/>
            <person name="Ni X."/>
            <person name="Tian J."/>
            <person name="Zhou Y."/>
            <person name="Sheng Y."/>
            <person name="Liu T."/>
            <person name="Pan Y."/>
            <person name="Xia L."/>
            <person name="Li J."/>
            <person name="Zhao F."/>
            <person name="Cao W."/>
        </authorList>
    </citation>
    <scope>NUCLEOTIDE SEQUENCE</scope>
    <source>
        <strain evidence="1">Rsan-2018</strain>
        <tissue evidence="1">Larvae</tissue>
    </source>
</reference>
<dbReference type="Proteomes" id="UP000821837">
    <property type="component" value="Unassembled WGS sequence"/>
</dbReference>
<keyword evidence="2" id="KW-1185">Reference proteome</keyword>
<organism evidence="1 2">
    <name type="scientific">Rhipicephalus sanguineus</name>
    <name type="common">Brown dog tick</name>
    <name type="synonym">Ixodes sanguineus</name>
    <dbReference type="NCBI Taxonomy" id="34632"/>
    <lineage>
        <taxon>Eukaryota</taxon>
        <taxon>Metazoa</taxon>
        <taxon>Ecdysozoa</taxon>
        <taxon>Arthropoda</taxon>
        <taxon>Chelicerata</taxon>
        <taxon>Arachnida</taxon>
        <taxon>Acari</taxon>
        <taxon>Parasitiformes</taxon>
        <taxon>Ixodida</taxon>
        <taxon>Ixodoidea</taxon>
        <taxon>Ixodidae</taxon>
        <taxon>Rhipicephalinae</taxon>
        <taxon>Rhipicephalus</taxon>
        <taxon>Rhipicephalus</taxon>
    </lineage>
</organism>
<dbReference type="EMBL" id="JABSTV010001253">
    <property type="protein sequence ID" value="KAH7943317.1"/>
    <property type="molecule type" value="Genomic_DNA"/>
</dbReference>
<accession>A0A9D4PHF3</accession>
<reference evidence="1" key="1">
    <citation type="journal article" date="2020" name="Cell">
        <title>Large-Scale Comparative Analyses of Tick Genomes Elucidate Their Genetic Diversity and Vector Capacities.</title>
        <authorList>
            <consortium name="Tick Genome and Microbiome Consortium (TIGMIC)"/>
            <person name="Jia N."/>
            <person name="Wang J."/>
            <person name="Shi W."/>
            <person name="Du L."/>
            <person name="Sun Y."/>
            <person name="Zhan W."/>
            <person name="Jiang J.F."/>
            <person name="Wang Q."/>
            <person name="Zhang B."/>
            <person name="Ji P."/>
            <person name="Bell-Sakyi L."/>
            <person name="Cui X.M."/>
            <person name="Yuan T.T."/>
            <person name="Jiang B.G."/>
            <person name="Yang W.F."/>
            <person name="Lam T.T."/>
            <person name="Chang Q.C."/>
            <person name="Ding S.J."/>
            <person name="Wang X.J."/>
            <person name="Zhu J.G."/>
            <person name="Ruan X.D."/>
            <person name="Zhao L."/>
            <person name="Wei J.T."/>
            <person name="Ye R.Z."/>
            <person name="Que T.C."/>
            <person name="Du C.H."/>
            <person name="Zhou Y.H."/>
            <person name="Cheng J.X."/>
            <person name="Dai P.F."/>
            <person name="Guo W.B."/>
            <person name="Han X.H."/>
            <person name="Huang E.J."/>
            <person name="Li L.F."/>
            <person name="Wei W."/>
            <person name="Gao Y.C."/>
            <person name="Liu J.Z."/>
            <person name="Shao H.Z."/>
            <person name="Wang X."/>
            <person name="Wang C.C."/>
            <person name="Yang T.C."/>
            <person name="Huo Q.B."/>
            <person name="Li W."/>
            <person name="Chen H.Y."/>
            <person name="Chen S.E."/>
            <person name="Zhou L.G."/>
            <person name="Ni X.B."/>
            <person name="Tian J.H."/>
            <person name="Sheng Y."/>
            <person name="Liu T."/>
            <person name="Pan Y.S."/>
            <person name="Xia L.Y."/>
            <person name="Li J."/>
            <person name="Zhao F."/>
            <person name="Cao W.C."/>
        </authorList>
    </citation>
    <scope>NUCLEOTIDE SEQUENCE</scope>
    <source>
        <strain evidence="1">Rsan-2018</strain>
    </source>
</reference>
<proteinExistence type="predicted"/>
<evidence type="ECO:0000313" key="1">
    <source>
        <dbReference type="EMBL" id="KAH7943317.1"/>
    </source>
</evidence>
<name>A0A9D4PHF3_RHISA</name>
<sequence length="68" mass="7801">MARLGKLDEFDEKDQNLEYHLERTEHVVPAKGIKEEKKLAVFLNVIGPRTHEELKSLVVPAVPGDKFF</sequence>
<gene>
    <name evidence="1" type="ORF">HPB52_006898</name>
</gene>
<dbReference type="AlphaFoldDB" id="A0A9D4PHF3"/>
<protein>
    <submittedName>
        <fullName evidence="1">Uncharacterized protein</fullName>
    </submittedName>
</protein>
<comment type="caution">
    <text evidence="1">The sequence shown here is derived from an EMBL/GenBank/DDBJ whole genome shotgun (WGS) entry which is preliminary data.</text>
</comment>